<feature type="compositionally biased region" description="Low complexity" evidence="1">
    <location>
        <begin position="41"/>
        <end position="67"/>
    </location>
</feature>
<reference evidence="2 3" key="1">
    <citation type="submission" date="2017-07" db="EMBL/GenBank/DDBJ databases">
        <authorList>
            <person name="Talla V."/>
            <person name="Backstrom N."/>
        </authorList>
    </citation>
    <scope>NUCLEOTIDE SEQUENCE [LARGE SCALE GENOMIC DNA]</scope>
</reference>
<name>A0A5E4QK98_9NEOP</name>
<evidence type="ECO:0000313" key="3">
    <source>
        <dbReference type="Proteomes" id="UP000324832"/>
    </source>
</evidence>
<sequence>MLELGTPHMIFEEKRLKQSETLKKANLLKFSVFKKSNTEAAAQASAGESGAGASRARGATGVAARSSFSKFEEKRLKQSETLKKANLLKFSVFKKSNTG</sequence>
<evidence type="ECO:0000313" key="2">
    <source>
        <dbReference type="EMBL" id="VVC98627.1"/>
    </source>
</evidence>
<dbReference type="AlphaFoldDB" id="A0A5E4QK98"/>
<evidence type="ECO:0000256" key="1">
    <source>
        <dbReference type="SAM" id="MobiDB-lite"/>
    </source>
</evidence>
<accession>A0A5E4QK98</accession>
<keyword evidence="3" id="KW-1185">Reference proteome</keyword>
<proteinExistence type="predicted"/>
<dbReference type="Proteomes" id="UP000324832">
    <property type="component" value="Unassembled WGS sequence"/>
</dbReference>
<dbReference type="EMBL" id="FZQP02003667">
    <property type="protein sequence ID" value="VVC98627.1"/>
    <property type="molecule type" value="Genomic_DNA"/>
</dbReference>
<feature type="region of interest" description="Disordered" evidence="1">
    <location>
        <begin position="41"/>
        <end position="71"/>
    </location>
</feature>
<protein>
    <submittedName>
        <fullName evidence="2">Uncharacterized protein</fullName>
    </submittedName>
</protein>
<gene>
    <name evidence="2" type="ORF">LSINAPIS_LOCUS9668</name>
</gene>
<organism evidence="2 3">
    <name type="scientific">Leptidea sinapis</name>
    <dbReference type="NCBI Taxonomy" id="189913"/>
    <lineage>
        <taxon>Eukaryota</taxon>
        <taxon>Metazoa</taxon>
        <taxon>Ecdysozoa</taxon>
        <taxon>Arthropoda</taxon>
        <taxon>Hexapoda</taxon>
        <taxon>Insecta</taxon>
        <taxon>Pterygota</taxon>
        <taxon>Neoptera</taxon>
        <taxon>Endopterygota</taxon>
        <taxon>Lepidoptera</taxon>
        <taxon>Glossata</taxon>
        <taxon>Ditrysia</taxon>
        <taxon>Papilionoidea</taxon>
        <taxon>Pieridae</taxon>
        <taxon>Dismorphiinae</taxon>
        <taxon>Leptidea</taxon>
    </lineage>
</organism>